<feature type="compositionally biased region" description="Low complexity" evidence="1">
    <location>
        <begin position="68"/>
        <end position="80"/>
    </location>
</feature>
<protein>
    <submittedName>
        <fullName evidence="2">Uncharacterized protein</fullName>
    </submittedName>
</protein>
<organism evidence="2 3">
    <name type="scientific">Rubroshorea leprosula</name>
    <dbReference type="NCBI Taxonomy" id="152421"/>
    <lineage>
        <taxon>Eukaryota</taxon>
        <taxon>Viridiplantae</taxon>
        <taxon>Streptophyta</taxon>
        <taxon>Embryophyta</taxon>
        <taxon>Tracheophyta</taxon>
        <taxon>Spermatophyta</taxon>
        <taxon>Magnoliopsida</taxon>
        <taxon>eudicotyledons</taxon>
        <taxon>Gunneridae</taxon>
        <taxon>Pentapetalae</taxon>
        <taxon>rosids</taxon>
        <taxon>malvids</taxon>
        <taxon>Malvales</taxon>
        <taxon>Dipterocarpaceae</taxon>
        <taxon>Rubroshorea</taxon>
    </lineage>
</organism>
<evidence type="ECO:0000313" key="3">
    <source>
        <dbReference type="Proteomes" id="UP001054252"/>
    </source>
</evidence>
<gene>
    <name evidence="2" type="ORF">SLEP1_g4464</name>
</gene>
<feature type="region of interest" description="Disordered" evidence="1">
    <location>
        <begin position="31"/>
        <end position="115"/>
    </location>
</feature>
<dbReference type="EMBL" id="BPVZ01000004">
    <property type="protein sequence ID" value="GKU90474.1"/>
    <property type="molecule type" value="Genomic_DNA"/>
</dbReference>
<sequence>MKLTMMKKRKKRLQMIRMRMEVRRKMNLVRTVNSKKEKGKEREKERIGDDETQPPDSWENELHDPSNGFMMGQQEFGGFEKNPEFGGFEKNPEFGGFEKNPEFGGFEENPLAQFQ</sequence>
<feature type="compositionally biased region" description="Basic and acidic residues" evidence="1">
    <location>
        <begin position="34"/>
        <end position="49"/>
    </location>
</feature>
<name>A0AAV5HZ95_9ROSI</name>
<proteinExistence type="predicted"/>
<dbReference type="AlphaFoldDB" id="A0AAV5HZ95"/>
<evidence type="ECO:0000313" key="2">
    <source>
        <dbReference type="EMBL" id="GKU90474.1"/>
    </source>
</evidence>
<dbReference type="Proteomes" id="UP001054252">
    <property type="component" value="Unassembled WGS sequence"/>
</dbReference>
<comment type="caution">
    <text evidence="2">The sequence shown here is derived from an EMBL/GenBank/DDBJ whole genome shotgun (WGS) entry which is preliminary data.</text>
</comment>
<reference evidence="2 3" key="1">
    <citation type="journal article" date="2021" name="Commun. Biol.">
        <title>The genome of Shorea leprosula (Dipterocarpaceae) highlights the ecological relevance of drought in aseasonal tropical rainforests.</title>
        <authorList>
            <person name="Ng K.K.S."/>
            <person name="Kobayashi M.J."/>
            <person name="Fawcett J.A."/>
            <person name="Hatakeyama M."/>
            <person name="Paape T."/>
            <person name="Ng C.H."/>
            <person name="Ang C.C."/>
            <person name="Tnah L.H."/>
            <person name="Lee C.T."/>
            <person name="Nishiyama T."/>
            <person name="Sese J."/>
            <person name="O'Brien M.J."/>
            <person name="Copetti D."/>
            <person name="Mohd Noor M.I."/>
            <person name="Ong R.C."/>
            <person name="Putra M."/>
            <person name="Sireger I.Z."/>
            <person name="Indrioko S."/>
            <person name="Kosugi Y."/>
            <person name="Izuno A."/>
            <person name="Isagi Y."/>
            <person name="Lee S.L."/>
            <person name="Shimizu K.K."/>
        </authorList>
    </citation>
    <scope>NUCLEOTIDE SEQUENCE [LARGE SCALE GENOMIC DNA]</scope>
    <source>
        <strain evidence="2">214</strain>
    </source>
</reference>
<evidence type="ECO:0000256" key="1">
    <source>
        <dbReference type="SAM" id="MobiDB-lite"/>
    </source>
</evidence>
<keyword evidence="3" id="KW-1185">Reference proteome</keyword>
<accession>A0AAV5HZ95</accession>